<dbReference type="GO" id="GO:0005737">
    <property type="term" value="C:cytoplasm"/>
    <property type="evidence" value="ECO:0007669"/>
    <property type="project" value="TreeGrafter"/>
</dbReference>
<reference evidence="2" key="1">
    <citation type="submission" date="2018-11" db="EMBL/GenBank/DDBJ databases">
        <authorList>
            <consortium name="Pathogen Informatics"/>
        </authorList>
    </citation>
    <scope>NUCLEOTIDE SEQUENCE</scope>
</reference>
<dbReference type="PANTHER" id="PTHR12757:SF1">
    <property type="entry name" value="PROTEIN SALIVARY GLANDS MARRED"/>
    <property type="match status" value="1"/>
</dbReference>
<dbReference type="AlphaFoldDB" id="A0A3S5BZM6"/>
<accession>A0A3S5BZM6</accession>
<dbReference type="InterPro" id="IPR038355">
    <property type="entry name" value="TNFAIP8_sf"/>
</dbReference>
<feature type="region of interest" description="Disordered" evidence="1">
    <location>
        <begin position="1"/>
        <end position="23"/>
    </location>
</feature>
<protein>
    <submittedName>
        <fullName evidence="2">Uncharacterized protein</fullName>
    </submittedName>
</protein>
<dbReference type="InterPro" id="IPR008477">
    <property type="entry name" value="TNFAIP8-like"/>
</dbReference>
<comment type="caution">
    <text evidence="2">The sequence shown here is derived from an EMBL/GenBank/DDBJ whole genome shotgun (WGS) entry which is preliminary data.</text>
</comment>
<dbReference type="Proteomes" id="UP000784294">
    <property type="component" value="Unassembled WGS sequence"/>
</dbReference>
<proteinExistence type="predicted"/>
<dbReference type="EMBL" id="CAAALY010079211">
    <property type="protein sequence ID" value="VEL26281.1"/>
    <property type="molecule type" value="Genomic_DNA"/>
</dbReference>
<name>A0A3S5BZM6_9PLAT</name>
<evidence type="ECO:0000313" key="2">
    <source>
        <dbReference type="EMBL" id="VEL26281.1"/>
    </source>
</evidence>
<gene>
    <name evidence="2" type="ORF">PXEA_LOCUS19721</name>
</gene>
<evidence type="ECO:0000256" key="1">
    <source>
        <dbReference type="SAM" id="MobiDB-lite"/>
    </source>
</evidence>
<feature type="compositionally biased region" description="Basic and acidic residues" evidence="1">
    <location>
        <begin position="45"/>
        <end position="55"/>
    </location>
</feature>
<dbReference type="PANTHER" id="PTHR12757">
    <property type="entry name" value="TUMOR NECROSIS FACTOR INDUCED PROTEIN"/>
    <property type="match status" value="1"/>
</dbReference>
<organism evidence="2 3">
    <name type="scientific">Protopolystoma xenopodis</name>
    <dbReference type="NCBI Taxonomy" id="117903"/>
    <lineage>
        <taxon>Eukaryota</taxon>
        <taxon>Metazoa</taxon>
        <taxon>Spiralia</taxon>
        <taxon>Lophotrochozoa</taxon>
        <taxon>Platyhelminthes</taxon>
        <taxon>Monogenea</taxon>
        <taxon>Polyopisthocotylea</taxon>
        <taxon>Polystomatidea</taxon>
        <taxon>Polystomatidae</taxon>
        <taxon>Protopolystoma</taxon>
    </lineage>
</organism>
<feature type="compositionally biased region" description="Polar residues" evidence="1">
    <location>
        <begin position="1"/>
        <end position="11"/>
    </location>
</feature>
<dbReference type="GO" id="GO:0042981">
    <property type="term" value="P:regulation of apoptotic process"/>
    <property type="evidence" value="ECO:0007669"/>
    <property type="project" value="InterPro"/>
</dbReference>
<feature type="compositionally biased region" description="Low complexity" evidence="1">
    <location>
        <begin position="59"/>
        <end position="79"/>
    </location>
</feature>
<dbReference type="Pfam" id="PF05527">
    <property type="entry name" value="TNFAIP8"/>
    <property type="match status" value="1"/>
</dbReference>
<dbReference type="Gene3D" id="1.20.1440.160">
    <property type="entry name" value="Tumor necrosis factor alpha-induced protein 8-like"/>
    <property type="match status" value="1"/>
</dbReference>
<feature type="region of interest" description="Disordered" evidence="1">
    <location>
        <begin position="45"/>
        <end position="82"/>
    </location>
</feature>
<sequence length="326" mass="36225">MTSPEATSIPSETAPPPLKLATTVVTSNRPPNKVWNIRSTRETLRRSTESLDRAFTKLNRPPSRSSFTSTSTNASSATSSDDEVLHSVCGDVAVEKPRKKKTSLFSFQASNATHFDPTIGRTSGSSGSLGLRAAMNLSSRLLGNLRGLKIVLEPTARDTLDSLHRLLKLHVSQPPDELPRLMRNLSKVILKLGLLARSVRLTGPERVHADDLHAILRNICLTVVSFPLPDNLYPGSMFGTVDNMEDYVFDRNYLIKSLHDCHEVMLRLTASHLSRRSLERIDYIFYVLGREVLVDAIFNSEANPERLSRLANLVASINRMLRDGIL</sequence>
<dbReference type="OrthoDB" id="10055976at2759"/>
<evidence type="ECO:0000313" key="3">
    <source>
        <dbReference type="Proteomes" id="UP000784294"/>
    </source>
</evidence>
<keyword evidence="3" id="KW-1185">Reference proteome</keyword>